<feature type="signal peptide" evidence="2">
    <location>
        <begin position="1"/>
        <end position="28"/>
    </location>
</feature>
<accession>A0ABQ3DSI4</accession>
<dbReference type="PROSITE" id="PS51257">
    <property type="entry name" value="PROKAR_LIPOPROTEIN"/>
    <property type="match status" value="1"/>
</dbReference>
<feature type="region of interest" description="Disordered" evidence="1">
    <location>
        <begin position="29"/>
        <end position="64"/>
    </location>
</feature>
<evidence type="ECO:0000256" key="2">
    <source>
        <dbReference type="SAM" id="SignalP"/>
    </source>
</evidence>
<sequence length="168" mass="16260">MREYVRTTVAAAAVAAALVLTGCSGDNGADAGGDKGKDTGANGTSGGSAGQSSTPPGADQGTSADVAGSWLATTDGKIIALIIQGSDAAVAGEHVCSGTVAEGDKVTLRLKCADGDADRTTGVVTPGAGGDSITVKWGSGIKDTFRKSAAGDKLPEGIPSDLPKLPGS</sequence>
<dbReference type="RefSeq" id="WP_167518870.1">
    <property type="nucleotide sequence ID" value="NZ_BMVO01000011.1"/>
</dbReference>
<dbReference type="EMBL" id="BMVO01000011">
    <property type="protein sequence ID" value="GHB10684.1"/>
    <property type="molecule type" value="Genomic_DNA"/>
</dbReference>
<feature type="chain" id="PRO_5045711266" description="Lipoprotein" evidence="2">
    <location>
        <begin position="29"/>
        <end position="168"/>
    </location>
</feature>
<evidence type="ECO:0000256" key="1">
    <source>
        <dbReference type="SAM" id="MobiDB-lite"/>
    </source>
</evidence>
<evidence type="ECO:0000313" key="3">
    <source>
        <dbReference type="EMBL" id="GHB10684.1"/>
    </source>
</evidence>
<proteinExistence type="predicted"/>
<gene>
    <name evidence="3" type="ORF">GCM10010346_37380</name>
</gene>
<comment type="caution">
    <text evidence="3">The sequence shown here is derived from an EMBL/GenBank/DDBJ whole genome shotgun (WGS) entry which is preliminary data.</text>
</comment>
<protein>
    <recommendedName>
        <fullName evidence="5">Lipoprotein</fullName>
    </recommendedName>
</protein>
<keyword evidence="2" id="KW-0732">Signal</keyword>
<dbReference type="Proteomes" id="UP000599437">
    <property type="component" value="Unassembled WGS sequence"/>
</dbReference>
<organism evidence="3 4">
    <name type="scientific">Streptomyces chryseus</name>
    <dbReference type="NCBI Taxonomy" id="68186"/>
    <lineage>
        <taxon>Bacteria</taxon>
        <taxon>Bacillati</taxon>
        <taxon>Actinomycetota</taxon>
        <taxon>Actinomycetes</taxon>
        <taxon>Kitasatosporales</taxon>
        <taxon>Streptomycetaceae</taxon>
        <taxon>Streptomyces</taxon>
    </lineage>
</organism>
<keyword evidence="4" id="KW-1185">Reference proteome</keyword>
<name>A0ABQ3DSI4_9ACTN</name>
<reference evidence="4" key="1">
    <citation type="journal article" date="2019" name="Int. J. Syst. Evol. Microbiol.">
        <title>The Global Catalogue of Microorganisms (GCM) 10K type strain sequencing project: providing services to taxonomists for standard genome sequencing and annotation.</title>
        <authorList>
            <consortium name="The Broad Institute Genomics Platform"/>
            <consortium name="The Broad Institute Genome Sequencing Center for Infectious Disease"/>
            <person name="Wu L."/>
            <person name="Ma J."/>
        </authorList>
    </citation>
    <scope>NUCLEOTIDE SEQUENCE [LARGE SCALE GENOMIC DNA]</scope>
    <source>
        <strain evidence="4">JCM 4737</strain>
    </source>
</reference>
<evidence type="ECO:0008006" key="5">
    <source>
        <dbReference type="Google" id="ProtNLM"/>
    </source>
</evidence>
<evidence type="ECO:0000313" key="4">
    <source>
        <dbReference type="Proteomes" id="UP000599437"/>
    </source>
</evidence>
<feature type="region of interest" description="Disordered" evidence="1">
    <location>
        <begin position="148"/>
        <end position="168"/>
    </location>
</feature>